<reference evidence="2" key="1">
    <citation type="submission" date="2016-10" db="EMBL/GenBank/DDBJ databases">
        <authorList>
            <person name="Varghese N."/>
            <person name="Submissions S."/>
        </authorList>
    </citation>
    <scope>NUCLEOTIDE SEQUENCE [LARGE SCALE GENOMIC DNA]</scope>
    <source>
        <strain evidence="2">CGMCC 1.12041</strain>
    </source>
</reference>
<dbReference type="AlphaFoldDB" id="A0A1I1VZZ9"/>
<dbReference type="Gene3D" id="3.10.180.10">
    <property type="entry name" value="2,3-Dihydroxybiphenyl 1,2-Dioxygenase, domain 1"/>
    <property type="match status" value="1"/>
</dbReference>
<dbReference type="Proteomes" id="UP000198639">
    <property type="component" value="Unassembled WGS sequence"/>
</dbReference>
<protein>
    <recommendedName>
        <fullName evidence="3">VOC domain-containing protein</fullName>
    </recommendedName>
</protein>
<dbReference type="STRING" id="1164594.SAMN05216204_14220"/>
<evidence type="ECO:0008006" key="3">
    <source>
        <dbReference type="Google" id="ProtNLM"/>
    </source>
</evidence>
<keyword evidence="2" id="KW-1185">Reference proteome</keyword>
<dbReference type="SUPFAM" id="SSF54593">
    <property type="entry name" value="Glyoxalase/Bleomycin resistance protein/Dihydroxybiphenyl dioxygenase"/>
    <property type="match status" value="1"/>
</dbReference>
<dbReference type="EMBL" id="FOLD01000042">
    <property type="protein sequence ID" value="SFD86653.1"/>
    <property type="molecule type" value="Genomic_DNA"/>
</dbReference>
<accession>A0A1I1VZZ9</accession>
<sequence length="118" mass="13411">MPLSINEFKPYMPAKDFEISQRFYCALGFNKAEGWGGTVDFELNGYSFRLQDYYVKQWAENFMVVIGVDEAHGWYARTSEMEASNAFPGMSVKPIEIVETSLVLHVIDPSGVLLVFVQ</sequence>
<evidence type="ECO:0000313" key="1">
    <source>
        <dbReference type="EMBL" id="SFD86653.1"/>
    </source>
</evidence>
<evidence type="ECO:0000313" key="2">
    <source>
        <dbReference type="Proteomes" id="UP000198639"/>
    </source>
</evidence>
<dbReference type="InterPro" id="IPR029068">
    <property type="entry name" value="Glyas_Bleomycin-R_OHBP_Dase"/>
</dbReference>
<organism evidence="1 2">
    <name type="scientific">Massilia yuzhufengensis</name>
    <dbReference type="NCBI Taxonomy" id="1164594"/>
    <lineage>
        <taxon>Bacteria</taxon>
        <taxon>Pseudomonadati</taxon>
        <taxon>Pseudomonadota</taxon>
        <taxon>Betaproteobacteria</taxon>
        <taxon>Burkholderiales</taxon>
        <taxon>Oxalobacteraceae</taxon>
        <taxon>Telluria group</taxon>
        <taxon>Massilia</taxon>
    </lineage>
</organism>
<name>A0A1I1VZZ9_9BURK</name>
<proteinExistence type="predicted"/>
<dbReference type="OrthoDB" id="674527at2"/>
<dbReference type="RefSeq" id="WP_143084689.1">
    <property type="nucleotide sequence ID" value="NZ_FOLD01000042.1"/>
</dbReference>
<gene>
    <name evidence="1" type="ORF">SAMN05216204_14220</name>
</gene>